<organism evidence="3 4">
    <name type="scientific">Raineyella antarctica</name>
    <dbReference type="NCBI Taxonomy" id="1577474"/>
    <lineage>
        <taxon>Bacteria</taxon>
        <taxon>Bacillati</taxon>
        <taxon>Actinomycetota</taxon>
        <taxon>Actinomycetes</taxon>
        <taxon>Propionibacteriales</taxon>
        <taxon>Propionibacteriaceae</taxon>
        <taxon>Raineyella</taxon>
    </lineage>
</organism>
<dbReference type="Pfam" id="PF09664">
    <property type="entry name" value="DUF2399"/>
    <property type="match status" value="1"/>
</dbReference>
<protein>
    <submittedName>
        <fullName evidence="3">TIGR02679 family protein</fullName>
    </submittedName>
</protein>
<evidence type="ECO:0000313" key="3">
    <source>
        <dbReference type="EMBL" id="SDB93667.1"/>
    </source>
</evidence>
<dbReference type="STRING" id="1577474.GA0111570_11051"/>
<reference evidence="3 4" key="1">
    <citation type="submission" date="2016-06" db="EMBL/GenBank/DDBJ databases">
        <authorList>
            <person name="Olsen C.W."/>
            <person name="Carey S."/>
            <person name="Hinshaw L."/>
            <person name="Karasin A.I."/>
        </authorList>
    </citation>
    <scope>NUCLEOTIDE SEQUENCE [LARGE SCALE GENOMIC DNA]</scope>
    <source>
        <strain evidence="3 4">LZ-22</strain>
    </source>
</reference>
<evidence type="ECO:0000259" key="2">
    <source>
        <dbReference type="Pfam" id="PF11796"/>
    </source>
</evidence>
<evidence type="ECO:0000313" key="4">
    <source>
        <dbReference type="Proteomes" id="UP000199086"/>
    </source>
</evidence>
<sequence>MGLPVHVDPGDGVSAAILRWVLRDGQPPQRAREVSRVVQELPREGNLPLAALAAAVFADAHALDRSRPLGRAMARFLALRAAVADSISGGAARDSTVAPAFEFTDPLSTPAGWRAAWASAGVTCDAVSSQVLVLNLSLVGDAPAVAICGACPGEPTWLTLRSLEGSFGLASPQDVFVCENPTIVEAAAAMSGARSRTLVCTFGRPSAAAWALLRGLVPAARLHFRADGDVTGWSIVETFLTEFPQATTWRMPPGMTAFEEELLGDLLSDLVNEADQTE</sequence>
<dbReference type="EMBL" id="FMYF01000010">
    <property type="protein sequence ID" value="SDB93667.1"/>
    <property type="molecule type" value="Genomic_DNA"/>
</dbReference>
<dbReference type="InterPro" id="IPR024466">
    <property type="entry name" value="CHP02679_N"/>
</dbReference>
<keyword evidence="4" id="KW-1185">Reference proteome</keyword>
<dbReference type="AlphaFoldDB" id="A0A1G6HH56"/>
<evidence type="ECO:0000259" key="1">
    <source>
        <dbReference type="Pfam" id="PF09664"/>
    </source>
</evidence>
<dbReference type="InterPro" id="IPR024465">
    <property type="entry name" value="DUF2399"/>
</dbReference>
<dbReference type="Proteomes" id="UP000199086">
    <property type="component" value="Unassembled WGS sequence"/>
</dbReference>
<gene>
    <name evidence="3" type="ORF">GA0111570_11051</name>
</gene>
<feature type="domain" description="Conserved hypothetical protein CHP02679 N terminus" evidence="2">
    <location>
        <begin position="29"/>
        <end position="137"/>
    </location>
</feature>
<name>A0A1G6HH56_9ACTN</name>
<dbReference type="Pfam" id="PF11796">
    <property type="entry name" value="DUF3323"/>
    <property type="match status" value="1"/>
</dbReference>
<accession>A0A1G6HH56</accession>
<feature type="domain" description="DUF2399" evidence="1">
    <location>
        <begin position="158"/>
        <end position="252"/>
    </location>
</feature>
<proteinExistence type="predicted"/>